<evidence type="ECO:0000313" key="17">
    <source>
        <dbReference type="Proteomes" id="UP000636793"/>
    </source>
</evidence>
<evidence type="ECO:0000313" key="16">
    <source>
        <dbReference type="EMBL" id="GGB35047.1"/>
    </source>
</evidence>
<feature type="region of interest" description="Disordered" evidence="14">
    <location>
        <begin position="107"/>
        <end position="127"/>
    </location>
</feature>
<evidence type="ECO:0000256" key="12">
    <source>
        <dbReference type="PIRSR" id="PIRSR605478-4"/>
    </source>
</evidence>
<comment type="cofactor">
    <cofactor evidence="11">
        <name>thiamine diphosphate</name>
        <dbReference type="ChEBI" id="CHEBI:58937"/>
    </cofactor>
    <text evidence="11">Binds 1 thiamine pyrophosphate per subunit. During the reaction, the substrate forms a covalent intermediate with the cofactor.</text>
</comment>
<dbReference type="AlphaFoldDB" id="A0A916T7X7"/>
<dbReference type="Proteomes" id="UP000636793">
    <property type="component" value="Unassembled WGS sequence"/>
</dbReference>
<comment type="cofactor">
    <cofactor evidence="12">
        <name>Mg(2+)</name>
        <dbReference type="ChEBI" id="CHEBI:18420"/>
    </cofactor>
    <text evidence="12">Binds 1 Mg(2+) ion per subunit. Can also utilize other divalent metal cations, such as Ca(2+), Mn(2+) and Co(2+).</text>
</comment>
<dbReference type="Gene3D" id="3.40.50.970">
    <property type="match status" value="2"/>
</dbReference>
<dbReference type="EC" id="2.2.1.1" evidence="2 8"/>
<dbReference type="Gene3D" id="3.40.50.920">
    <property type="match status" value="1"/>
</dbReference>
<evidence type="ECO:0000259" key="15">
    <source>
        <dbReference type="SMART" id="SM00861"/>
    </source>
</evidence>
<dbReference type="PROSITE" id="PS00801">
    <property type="entry name" value="TRANSKETOLASE_1"/>
    <property type="match status" value="1"/>
</dbReference>
<evidence type="ECO:0000256" key="1">
    <source>
        <dbReference type="ARBA" id="ARBA00007131"/>
    </source>
</evidence>
<dbReference type="Pfam" id="PF22613">
    <property type="entry name" value="Transketolase_C_1"/>
    <property type="match status" value="1"/>
</dbReference>
<feature type="binding site" evidence="12">
    <location>
        <position position="192"/>
    </location>
    <ligand>
        <name>Mg(2+)</name>
        <dbReference type="ChEBI" id="CHEBI:18420"/>
    </ligand>
</feature>
<evidence type="ECO:0000256" key="9">
    <source>
        <dbReference type="PIRSR" id="PIRSR605478-1"/>
    </source>
</evidence>
<dbReference type="InterPro" id="IPR009014">
    <property type="entry name" value="Transketo_C/PFOR_II"/>
</dbReference>
<reference evidence="16" key="2">
    <citation type="submission" date="2020-09" db="EMBL/GenBank/DDBJ databases">
        <authorList>
            <person name="Sun Q."/>
            <person name="Zhou Y."/>
        </authorList>
    </citation>
    <scope>NUCLEOTIDE SEQUENCE</scope>
    <source>
        <strain evidence="16">CGMCC 1.15085</strain>
    </source>
</reference>
<dbReference type="GO" id="GO:0005829">
    <property type="term" value="C:cytosol"/>
    <property type="evidence" value="ECO:0007669"/>
    <property type="project" value="TreeGrafter"/>
</dbReference>
<evidence type="ECO:0000256" key="5">
    <source>
        <dbReference type="ARBA" id="ARBA00022842"/>
    </source>
</evidence>
<feature type="binding site" evidence="11">
    <location>
        <begin position="125"/>
        <end position="127"/>
    </location>
    <ligand>
        <name>thiamine diphosphate</name>
        <dbReference type="ChEBI" id="CHEBI:58937"/>
    </ligand>
</feature>
<feature type="binding site" evidence="11">
    <location>
        <position position="163"/>
    </location>
    <ligand>
        <name>thiamine diphosphate</name>
        <dbReference type="ChEBI" id="CHEBI:58937"/>
    </ligand>
</feature>
<evidence type="ECO:0000256" key="7">
    <source>
        <dbReference type="ARBA" id="ARBA00049473"/>
    </source>
</evidence>
<dbReference type="NCBIfam" id="TIGR00232">
    <property type="entry name" value="tktlase_bact"/>
    <property type="match status" value="1"/>
</dbReference>
<dbReference type="InterPro" id="IPR005475">
    <property type="entry name" value="Transketolase-like_Pyr-bd"/>
</dbReference>
<evidence type="ECO:0000256" key="8">
    <source>
        <dbReference type="NCBIfam" id="TIGR00232"/>
    </source>
</evidence>
<evidence type="ECO:0000256" key="11">
    <source>
        <dbReference type="PIRSR" id="PIRSR605478-3"/>
    </source>
</evidence>
<feature type="binding site" evidence="10">
    <location>
        <position position="360"/>
    </location>
    <ligand>
        <name>substrate</name>
    </ligand>
</feature>
<evidence type="ECO:0000256" key="6">
    <source>
        <dbReference type="ARBA" id="ARBA00023052"/>
    </source>
</evidence>
<keyword evidence="17" id="KW-1185">Reference proteome</keyword>
<feature type="binding site" evidence="10">
    <location>
        <position position="521"/>
    </location>
    <ligand>
        <name>substrate</name>
    </ligand>
</feature>
<feature type="binding site" evidence="12">
    <location>
        <position position="162"/>
    </location>
    <ligand>
        <name>Mg(2+)</name>
        <dbReference type="ChEBI" id="CHEBI:18420"/>
    </ligand>
</feature>
<evidence type="ECO:0000256" key="2">
    <source>
        <dbReference type="ARBA" id="ARBA00013152"/>
    </source>
</evidence>
<feature type="binding site" evidence="10">
    <location>
        <position position="37"/>
    </location>
    <ligand>
        <name>substrate</name>
    </ligand>
</feature>
<keyword evidence="5 12" id="KW-0460">Magnesium</keyword>
<evidence type="ECO:0000256" key="4">
    <source>
        <dbReference type="ARBA" id="ARBA00022723"/>
    </source>
</evidence>
<dbReference type="EMBL" id="BMHI01000004">
    <property type="protein sequence ID" value="GGB35047.1"/>
    <property type="molecule type" value="Genomic_DNA"/>
</dbReference>
<accession>A0A916T7X7</accession>
<evidence type="ECO:0000256" key="3">
    <source>
        <dbReference type="ARBA" id="ARBA00022679"/>
    </source>
</evidence>
<dbReference type="SUPFAM" id="SSF52922">
    <property type="entry name" value="TK C-terminal domain-like"/>
    <property type="match status" value="1"/>
</dbReference>
<dbReference type="InterPro" id="IPR005474">
    <property type="entry name" value="Transketolase_N"/>
</dbReference>
<feature type="binding site" evidence="11">
    <location>
        <position position="192"/>
    </location>
    <ligand>
        <name>thiamine diphosphate</name>
        <dbReference type="ChEBI" id="CHEBI:58937"/>
    </ligand>
</feature>
<dbReference type="CDD" id="cd07033">
    <property type="entry name" value="TPP_PYR_DXS_TK_like"/>
    <property type="match status" value="1"/>
</dbReference>
<keyword evidence="4 12" id="KW-0479">Metal-binding</keyword>
<dbReference type="Pfam" id="PF00456">
    <property type="entry name" value="Transketolase_N"/>
    <property type="match status" value="1"/>
</dbReference>
<keyword evidence="6 11" id="KW-0786">Thiamine pyrophosphate</keyword>
<comment type="caution">
    <text evidence="16">The sequence shown here is derived from an EMBL/GenBank/DDBJ whole genome shotgun (WGS) entry which is preliminary data.</text>
</comment>
<sequence>MTDTLDPTVLSVETDRLAVSTLRFLAADMVEAANSGHPGMPMGAAPMAWTLWSRHLRHDPADPEWPDRDRFVLSAGHGSALLYGLLHTFGYHLPVTELHNFRQLGSRTPGHPEYGDTPGVESTTGPLGQGLAMSVGMALAERMMNARYPELTDHYTYAIVGDGCLMEGVSHEAASFAGHHQLGRLVVLWDDNDITIDGNVDRASSDDQLARFAAYGWHTEQVLDGNDIAAIDAAITRAKADTRPSFIAVRTVIGAGAPGVEGTPKAHGSPLGEAVLAETKALAGWDHPPFTVPASVREVAAQWTQAGEHAHAVWREQVAALKKAAPERAAEFDRVRNGALPAGLSRALREVVGDTPRATRQSSQACLDAARRVMPELVGGSADLSGSTGTVCGDLVSRNDFSAGAIAFGIREFGMAAIMNGISLHGGFRVFGSTFLVFADYLRPALRLSALMRQPVIYVLTHDSIAVGEDGPTHQPVEHVESLRLIPGLQVLRPANDAETAEAWRLALECTDGPTALILSRQALPQDTPAKFDGQLPVTIEIVATGSEVALAVDVAEALRADGIGVRVVSPLDRTRYVPDPSATIVSIEAGSTSVWDGIADVAIGIDTFGASGPGGAVLAHFGFTVEAVASRIREHLAGAITY</sequence>
<dbReference type="GO" id="GO:0004802">
    <property type="term" value="F:transketolase activity"/>
    <property type="evidence" value="ECO:0007669"/>
    <property type="project" value="UniProtKB-UniRule"/>
</dbReference>
<dbReference type="InterPro" id="IPR049557">
    <property type="entry name" value="Transketolase_CS"/>
</dbReference>
<dbReference type="FunFam" id="3.40.50.970:FF:000003">
    <property type="entry name" value="Transketolase"/>
    <property type="match status" value="1"/>
</dbReference>
<evidence type="ECO:0000256" key="13">
    <source>
        <dbReference type="PIRSR" id="PIRSR605478-5"/>
    </source>
</evidence>
<feature type="binding site" evidence="12">
    <location>
        <position position="194"/>
    </location>
    <ligand>
        <name>Mg(2+)</name>
        <dbReference type="ChEBI" id="CHEBI:18420"/>
    </ligand>
</feature>
<feature type="site" description="Important for catalytic activity" evidence="13">
    <location>
        <position position="37"/>
    </location>
</feature>
<comment type="similarity">
    <text evidence="1">Belongs to the transketolase family.</text>
</comment>
<comment type="catalytic activity">
    <reaction evidence="7">
        <text>D-sedoheptulose 7-phosphate + D-glyceraldehyde 3-phosphate = aldehydo-D-ribose 5-phosphate + D-xylulose 5-phosphate</text>
        <dbReference type="Rhea" id="RHEA:10508"/>
        <dbReference type="ChEBI" id="CHEBI:57483"/>
        <dbReference type="ChEBI" id="CHEBI:57737"/>
        <dbReference type="ChEBI" id="CHEBI:58273"/>
        <dbReference type="ChEBI" id="CHEBI:59776"/>
        <dbReference type="EC" id="2.2.1.1"/>
    </reaction>
</comment>
<feature type="binding site" evidence="11">
    <location>
        <position position="267"/>
    </location>
    <ligand>
        <name>thiamine diphosphate</name>
        <dbReference type="ChEBI" id="CHEBI:58937"/>
    </ligand>
</feature>
<feature type="binding site" evidence="10">
    <location>
        <position position="462"/>
    </location>
    <ligand>
        <name>substrate</name>
    </ligand>
</feature>
<dbReference type="CDD" id="cd02012">
    <property type="entry name" value="TPP_TK"/>
    <property type="match status" value="1"/>
</dbReference>
<dbReference type="Pfam" id="PF02779">
    <property type="entry name" value="Transket_pyr"/>
    <property type="match status" value="1"/>
</dbReference>
<dbReference type="InterPro" id="IPR033247">
    <property type="entry name" value="Transketolase_fam"/>
</dbReference>
<dbReference type="InterPro" id="IPR005478">
    <property type="entry name" value="Transketolase_bac-like"/>
</dbReference>
<feature type="binding site" evidence="10">
    <location>
        <position position="474"/>
    </location>
    <ligand>
        <name>substrate</name>
    </ligand>
</feature>
<feature type="binding site" evidence="11">
    <location>
        <position position="77"/>
    </location>
    <ligand>
        <name>thiamine diphosphate</name>
        <dbReference type="ChEBI" id="CHEBI:58937"/>
    </ligand>
</feature>
<dbReference type="RefSeq" id="WP_188837570.1">
    <property type="nucleotide sequence ID" value="NZ_BMHI01000004.1"/>
</dbReference>
<organism evidence="16 17">
    <name type="scientific">Flexivirga endophytica</name>
    <dbReference type="NCBI Taxonomy" id="1849103"/>
    <lineage>
        <taxon>Bacteria</taxon>
        <taxon>Bacillati</taxon>
        <taxon>Actinomycetota</taxon>
        <taxon>Actinomycetes</taxon>
        <taxon>Micrococcales</taxon>
        <taxon>Dermacoccaceae</taxon>
        <taxon>Flexivirga</taxon>
    </lineage>
</organism>
<proteinExistence type="inferred from homology"/>
<dbReference type="GO" id="GO:0006098">
    <property type="term" value="P:pentose-phosphate shunt"/>
    <property type="evidence" value="ECO:0007669"/>
    <property type="project" value="TreeGrafter"/>
</dbReference>
<dbReference type="PANTHER" id="PTHR43522:SF2">
    <property type="entry name" value="TRANSKETOLASE 1-RELATED"/>
    <property type="match status" value="1"/>
</dbReference>
<name>A0A916T7X7_9MICO</name>
<dbReference type="PANTHER" id="PTHR43522">
    <property type="entry name" value="TRANSKETOLASE"/>
    <property type="match status" value="1"/>
</dbReference>
<dbReference type="InterPro" id="IPR029061">
    <property type="entry name" value="THDP-binding"/>
</dbReference>
<dbReference type="FunFam" id="3.40.50.970:FF:000004">
    <property type="entry name" value="Transketolase"/>
    <property type="match status" value="1"/>
</dbReference>
<gene>
    <name evidence="16" type="primary">tkt</name>
    <name evidence="16" type="ORF">GCM10011492_27130</name>
</gene>
<feature type="domain" description="Transketolase-like pyrimidine-binding" evidence="15">
    <location>
        <begin position="357"/>
        <end position="526"/>
    </location>
</feature>
<keyword evidence="3" id="KW-0808">Transferase</keyword>
<evidence type="ECO:0000256" key="14">
    <source>
        <dbReference type="SAM" id="MobiDB-lite"/>
    </source>
</evidence>
<feature type="site" description="Important for catalytic activity" evidence="13">
    <location>
        <position position="267"/>
    </location>
</feature>
<evidence type="ECO:0000256" key="10">
    <source>
        <dbReference type="PIRSR" id="PIRSR605478-2"/>
    </source>
</evidence>
<reference evidence="16" key="1">
    <citation type="journal article" date="2014" name="Int. J. Syst. Evol. Microbiol.">
        <title>Complete genome sequence of Corynebacterium casei LMG S-19264T (=DSM 44701T), isolated from a smear-ripened cheese.</title>
        <authorList>
            <consortium name="US DOE Joint Genome Institute (JGI-PGF)"/>
            <person name="Walter F."/>
            <person name="Albersmeier A."/>
            <person name="Kalinowski J."/>
            <person name="Ruckert C."/>
        </authorList>
    </citation>
    <scope>NUCLEOTIDE SEQUENCE</scope>
    <source>
        <strain evidence="16">CGMCC 1.15085</strain>
    </source>
</reference>
<feature type="binding site" evidence="10">
    <location>
        <position position="470"/>
    </location>
    <ligand>
        <name>substrate</name>
    </ligand>
</feature>
<feature type="binding site" evidence="10">
    <location>
        <position position="267"/>
    </location>
    <ligand>
        <name>substrate</name>
    </ligand>
</feature>
<dbReference type="InterPro" id="IPR055152">
    <property type="entry name" value="Transketolase-like_C_2"/>
</dbReference>
<feature type="binding site" evidence="10">
    <location>
        <position position="387"/>
    </location>
    <ligand>
        <name>substrate</name>
    </ligand>
</feature>
<dbReference type="SUPFAM" id="SSF52518">
    <property type="entry name" value="Thiamin diphosphate-binding fold (THDP-binding)"/>
    <property type="match status" value="2"/>
</dbReference>
<dbReference type="SMART" id="SM00861">
    <property type="entry name" value="Transket_pyr"/>
    <property type="match status" value="1"/>
</dbReference>
<feature type="active site" description="Proton donor" evidence="9">
    <location>
        <position position="412"/>
    </location>
</feature>
<protein>
    <recommendedName>
        <fullName evidence="2 8">Transketolase</fullName>
        <ecNumber evidence="2 8">2.2.1.1</ecNumber>
    </recommendedName>
</protein>
<dbReference type="GO" id="GO:0000287">
    <property type="term" value="F:magnesium ion binding"/>
    <property type="evidence" value="ECO:0007669"/>
    <property type="project" value="UniProtKB-ARBA"/>
</dbReference>
<feature type="binding site" evidence="11">
    <location>
        <position position="438"/>
    </location>
    <ligand>
        <name>thiamine diphosphate</name>
        <dbReference type="ChEBI" id="CHEBI:58937"/>
    </ligand>
</feature>